<reference evidence="2 3" key="1">
    <citation type="submission" date="2023-03" db="EMBL/GenBank/DDBJ databases">
        <title>Bacillus Genome Sequencing.</title>
        <authorList>
            <person name="Dunlap C."/>
        </authorList>
    </citation>
    <scope>NUCLEOTIDE SEQUENCE [LARGE SCALE GENOMIC DNA]</scope>
    <source>
        <strain evidence="2 3">NRS-1717</strain>
    </source>
</reference>
<keyword evidence="3" id="KW-1185">Reference proteome</keyword>
<dbReference type="EMBL" id="JARTFS010000018">
    <property type="protein sequence ID" value="MED4403702.1"/>
    <property type="molecule type" value="Genomic_DNA"/>
</dbReference>
<protein>
    <submittedName>
        <fullName evidence="2">Uncharacterized protein</fullName>
    </submittedName>
</protein>
<gene>
    <name evidence="2" type="ORF">P9271_20540</name>
</gene>
<accession>A0ABU6P2W0</accession>
<dbReference type="Proteomes" id="UP001342826">
    <property type="component" value="Unassembled WGS sequence"/>
</dbReference>
<organism evidence="2 3">
    <name type="scientific">Metabacillus fastidiosus</name>
    <dbReference type="NCBI Taxonomy" id="1458"/>
    <lineage>
        <taxon>Bacteria</taxon>
        <taxon>Bacillati</taxon>
        <taxon>Bacillota</taxon>
        <taxon>Bacilli</taxon>
        <taxon>Bacillales</taxon>
        <taxon>Bacillaceae</taxon>
        <taxon>Metabacillus</taxon>
    </lineage>
</organism>
<sequence>MNLYSKCYLLLSLTFIVFNGSSIGFIIYCARLGELFGTVLFHFTALLGALCASIADDGTLKKSYYQSFFFYTNLIIFFLPYYYFLIGIKLLPLM</sequence>
<evidence type="ECO:0000313" key="2">
    <source>
        <dbReference type="EMBL" id="MED4403702.1"/>
    </source>
</evidence>
<keyword evidence="1" id="KW-0472">Membrane</keyword>
<evidence type="ECO:0000256" key="1">
    <source>
        <dbReference type="SAM" id="Phobius"/>
    </source>
</evidence>
<comment type="caution">
    <text evidence="2">The sequence shown here is derived from an EMBL/GenBank/DDBJ whole genome shotgun (WGS) entry which is preliminary data.</text>
</comment>
<dbReference type="RefSeq" id="WP_327998135.1">
    <property type="nucleotide sequence ID" value="NZ_JARTFS010000018.1"/>
</dbReference>
<feature type="transmembrane region" description="Helical" evidence="1">
    <location>
        <begin position="68"/>
        <end position="88"/>
    </location>
</feature>
<keyword evidence="1" id="KW-0812">Transmembrane</keyword>
<keyword evidence="1" id="KW-1133">Transmembrane helix</keyword>
<feature type="transmembrane region" description="Helical" evidence="1">
    <location>
        <begin position="7"/>
        <end position="29"/>
    </location>
</feature>
<name>A0ABU6P2W0_9BACI</name>
<proteinExistence type="predicted"/>
<feature type="transmembrane region" description="Helical" evidence="1">
    <location>
        <begin position="35"/>
        <end position="56"/>
    </location>
</feature>
<evidence type="ECO:0000313" key="3">
    <source>
        <dbReference type="Proteomes" id="UP001342826"/>
    </source>
</evidence>